<protein>
    <recommendedName>
        <fullName evidence="1">HTH cro/C1-type domain-containing protein</fullName>
    </recommendedName>
</protein>
<sequence length="77" mass="8726">MRKEEAELFIDRQMYVLGFTKTTLAKSVGIAPEHLSKILSFKVLPNPQTAKKLADALQMPAQDLRAMFYDVQQQQSA</sequence>
<dbReference type="PROSITE" id="PS50943">
    <property type="entry name" value="HTH_CROC1"/>
    <property type="match status" value="1"/>
</dbReference>
<comment type="caution">
    <text evidence="2">The sequence shown here is derived from an EMBL/GenBank/DDBJ whole genome shotgun (WGS) entry which is preliminary data.</text>
</comment>
<gene>
    <name evidence="2" type="ORF">SDC9_115722</name>
</gene>
<evidence type="ECO:0000259" key="1">
    <source>
        <dbReference type="PROSITE" id="PS50943"/>
    </source>
</evidence>
<dbReference type="AlphaFoldDB" id="A0A645BUN7"/>
<dbReference type="Gene3D" id="1.10.260.40">
    <property type="entry name" value="lambda repressor-like DNA-binding domains"/>
    <property type="match status" value="1"/>
</dbReference>
<evidence type="ECO:0000313" key="2">
    <source>
        <dbReference type="EMBL" id="MPM68788.1"/>
    </source>
</evidence>
<name>A0A645BUN7_9ZZZZ</name>
<dbReference type="SUPFAM" id="SSF47413">
    <property type="entry name" value="lambda repressor-like DNA-binding domains"/>
    <property type="match status" value="1"/>
</dbReference>
<dbReference type="EMBL" id="VSSQ01022460">
    <property type="protein sequence ID" value="MPM68788.1"/>
    <property type="molecule type" value="Genomic_DNA"/>
</dbReference>
<accession>A0A645BUN7</accession>
<dbReference type="GO" id="GO:0003677">
    <property type="term" value="F:DNA binding"/>
    <property type="evidence" value="ECO:0007669"/>
    <property type="project" value="InterPro"/>
</dbReference>
<dbReference type="SMART" id="SM00530">
    <property type="entry name" value="HTH_XRE"/>
    <property type="match status" value="1"/>
</dbReference>
<proteinExistence type="predicted"/>
<reference evidence="2" key="1">
    <citation type="submission" date="2019-08" db="EMBL/GenBank/DDBJ databases">
        <authorList>
            <person name="Kucharzyk K."/>
            <person name="Murdoch R.W."/>
            <person name="Higgins S."/>
            <person name="Loffler F."/>
        </authorList>
    </citation>
    <scope>NUCLEOTIDE SEQUENCE</scope>
</reference>
<feature type="domain" description="HTH cro/C1-type" evidence="1">
    <location>
        <begin position="17"/>
        <end position="64"/>
    </location>
</feature>
<dbReference type="InterPro" id="IPR001387">
    <property type="entry name" value="Cro/C1-type_HTH"/>
</dbReference>
<dbReference type="Pfam" id="PF01381">
    <property type="entry name" value="HTH_3"/>
    <property type="match status" value="1"/>
</dbReference>
<dbReference type="CDD" id="cd00093">
    <property type="entry name" value="HTH_XRE"/>
    <property type="match status" value="1"/>
</dbReference>
<dbReference type="InterPro" id="IPR010982">
    <property type="entry name" value="Lambda_DNA-bd_dom_sf"/>
</dbReference>
<organism evidence="2">
    <name type="scientific">bioreactor metagenome</name>
    <dbReference type="NCBI Taxonomy" id="1076179"/>
    <lineage>
        <taxon>unclassified sequences</taxon>
        <taxon>metagenomes</taxon>
        <taxon>ecological metagenomes</taxon>
    </lineage>
</organism>